<dbReference type="PANTHER" id="PTHR14187">
    <property type="entry name" value="ALPHA KINASE/ELONGATION FACTOR 2 KINASE"/>
    <property type="match status" value="1"/>
</dbReference>
<name>A0AAW2YLE3_9EUKA</name>
<keyword evidence="2" id="KW-1185">Reference proteome</keyword>
<dbReference type="AlphaFoldDB" id="A0AAW2YLE3"/>
<sequence length="570" mass="64558">MKEIAALVPKTSQTIVVSIDLGTSGTGFAYAHVKDTQGKVFNNVDWDGQSFKYCKTLSAILYEGNTRVAIGHNARETINDQEEDSSNNNYHFIEHFKMNFMKDPNSTIHVNGKGFSVKKVMKDYLEEIKTVALEFIKKSETSLRKEMIRWVFTVPAQYDDRLKHELKLIAKEAGIIEKINSEEQCMIVTEPEAAAVYCIEEMKKDREIKKGDSIIIMDAGGGTVDFTTHIINDQMLLREVTQQTGGSHGSTNLDRKFEELLVNKLGQDLIDDLKSNMSSFYNVKVAWESYKPKIRSLNKTYSILVPQLASFIMSGNYHNIKPGFFRTQNATISMTPADLEFVYNETLEQICGLLDQQISKASAELGTERITYLFIVGGFGQCQILTDKIAREFGDQFESIRTPSFAGEAIMNGAALLGINPSLIKIRRARLTYGVETSPEFDTKIHKRENYIRKDGRHLCSKVFHPFVRAGEEVEIGYEAAQEFYALGETAEICVYSSVCDFMDEDVVYVDDLMVSELAVISIKVPQDARTIRVTMIFGKSEFLVKVENDDQEQEEYTLKFDAKSLDMRQ</sequence>
<proteinExistence type="predicted"/>
<accession>A0AAW2YLE3</accession>
<dbReference type="Gene3D" id="3.90.640.10">
    <property type="entry name" value="Actin, Chain A, domain 4"/>
    <property type="match status" value="1"/>
</dbReference>
<dbReference type="CDD" id="cd10229">
    <property type="entry name" value="ASKHA_NBD_HSP70_HSPA12"/>
    <property type="match status" value="1"/>
</dbReference>
<protein>
    <submittedName>
        <fullName evidence="1">HSP70</fullName>
    </submittedName>
</protein>
<organism evidence="1 2">
    <name type="scientific">Acrasis kona</name>
    <dbReference type="NCBI Taxonomy" id="1008807"/>
    <lineage>
        <taxon>Eukaryota</taxon>
        <taxon>Discoba</taxon>
        <taxon>Heterolobosea</taxon>
        <taxon>Tetramitia</taxon>
        <taxon>Eutetramitia</taxon>
        <taxon>Acrasidae</taxon>
        <taxon>Acrasis</taxon>
    </lineage>
</organism>
<evidence type="ECO:0000313" key="1">
    <source>
        <dbReference type="EMBL" id="KAL0477865.1"/>
    </source>
</evidence>
<dbReference type="SUPFAM" id="SSF53067">
    <property type="entry name" value="Actin-like ATPase domain"/>
    <property type="match status" value="2"/>
</dbReference>
<evidence type="ECO:0000313" key="2">
    <source>
        <dbReference type="Proteomes" id="UP001431209"/>
    </source>
</evidence>
<comment type="caution">
    <text evidence="1">The sequence shown here is derived from an EMBL/GenBank/DDBJ whole genome shotgun (WGS) entry which is preliminary data.</text>
</comment>
<reference evidence="1 2" key="1">
    <citation type="submission" date="2024-03" db="EMBL/GenBank/DDBJ databases">
        <title>The Acrasis kona genome and developmental transcriptomes reveal deep origins of eukaryotic multicellular pathways.</title>
        <authorList>
            <person name="Sheikh S."/>
            <person name="Fu C.-J."/>
            <person name="Brown M.W."/>
            <person name="Baldauf S.L."/>
        </authorList>
    </citation>
    <scope>NUCLEOTIDE SEQUENCE [LARGE SCALE GENOMIC DNA]</scope>
    <source>
        <strain evidence="1 2">ATCC MYA-3509</strain>
    </source>
</reference>
<dbReference type="InterPro" id="IPR043129">
    <property type="entry name" value="ATPase_NBD"/>
</dbReference>
<dbReference type="Gene3D" id="3.30.420.40">
    <property type="match status" value="2"/>
</dbReference>
<dbReference type="PANTHER" id="PTHR14187:SF5">
    <property type="entry name" value="HEAT SHOCK 70 KDA PROTEIN 12A"/>
    <property type="match status" value="1"/>
</dbReference>
<dbReference type="EMBL" id="JAOPGA020000260">
    <property type="protein sequence ID" value="KAL0477865.1"/>
    <property type="molecule type" value="Genomic_DNA"/>
</dbReference>
<gene>
    <name evidence="1" type="ORF">AKO1_013666</name>
</gene>
<dbReference type="Proteomes" id="UP001431209">
    <property type="component" value="Unassembled WGS sequence"/>
</dbReference>